<accession>A0A916Y0Z6</accession>
<proteinExistence type="inferred from homology"/>
<dbReference type="PRINTS" id="PR00723">
    <property type="entry name" value="SUBTILISIN"/>
</dbReference>
<dbReference type="InterPro" id="IPR017317">
    <property type="entry name" value="Pept_S8_subtilisin_bacteroid-2"/>
</dbReference>
<dbReference type="InterPro" id="IPR036852">
    <property type="entry name" value="Peptidase_S8/S53_dom_sf"/>
</dbReference>
<keyword evidence="2 6" id="KW-0645">Protease</keyword>
<feature type="signal peptide" evidence="7">
    <location>
        <begin position="1"/>
        <end position="18"/>
    </location>
</feature>
<dbReference type="InterPro" id="IPR026444">
    <property type="entry name" value="Secre_tail"/>
</dbReference>
<comment type="similarity">
    <text evidence="1 6">Belongs to the peptidase S8 family.</text>
</comment>
<dbReference type="PROSITE" id="PS00138">
    <property type="entry name" value="SUBTILASE_SER"/>
    <property type="match status" value="1"/>
</dbReference>
<dbReference type="InterPro" id="IPR023828">
    <property type="entry name" value="Peptidase_S8_Ser-AS"/>
</dbReference>
<feature type="domain" description="Secretion system C-terminal sorting" evidence="9">
    <location>
        <begin position="466"/>
        <end position="532"/>
    </location>
</feature>
<gene>
    <name evidence="10" type="ORF">GCM10011343_14940</name>
</gene>
<evidence type="ECO:0000256" key="3">
    <source>
        <dbReference type="ARBA" id="ARBA00022729"/>
    </source>
</evidence>
<organism evidence="10 11">
    <name type="scientific">Flavobacterium orientale</name>
    <dbReference type="NCBI Taxonomy" id="1756020"/>
    <lineage>
        <taxon>Bacteria</taxon>
        <taxon>Pseudomonadati</taxon>
        <taxon>Bacteroidota</taxon>
        <taxon>Flavobacteriia</taxon>
        <taxon>Flavobacteriales</taxon>
        <taxon>Flavobacteriaceae</taxon>
        <taxon>Flavobacterium</taxon>
    </lineage>
</organism>
<dbReference type="InterPro" id="IPR050131">
    <property type="entry name" value="Peptidase_S8_subtilisin-like"/>
</dbReference>
<keyword evidence="5 6" id="KW-0720">Serine protease</keyword>
<evidence type="ECO:0000256" key="4">
    <source>
        <dbReference type="ARBA" id="ARBA00022801"/>
    </source>
</evidence>
<sequence>MRKSILFFFLISISFCFSQEDAWVYFSNKPDAVYYLSNPLEMLSQRALDRRSAQSIALDNLDVPIHQPYVTQVASNNGVTVLAQSKWLNAVHVRGSQQAIQFLDTISFVTQIQFANAELNTNAFGRFQQIASVEKNLETQVTYQYGNSANQVTMMNGHLLHQNDFTGTGKIIAVMDNGFTGVNTTAPFQRLFDNNLLLGGYNFVLRNDAIYSGGSHGTLVLSTMGAFVENQLIGSAPDSQYYLFVTESNTYENPLEESIWVEAAELADSLGVDIINTSLGYSTFDNPAYNYNYDAMNGTTTFIARGAAIAFTRGMICVTSAGNSGNSAWQYITTPGDALNTLTVGAVNSEGNYASFSSIGPSADNRIKPDVVAQGVGAIVASSTGTIGGANGTSFSSPITAGLVACLWQSLPNLTNAEILQLIRESASIYTTPTAQLGYGIPNFYAAYQNGLLLSTETISSNVFTIYPNPFENEITIAFSNEFESGNFILYNATGRVVQQQTIQANQILSLSQLQSGLYFYSFQTPSEHRKGKLIKK</sequence>
<name>A0A916Y0Z6_9FLAO</name>
<evidence type="ECO:0000256" key="7">
    <source>
        <dbReference type="SAM" id="SignalP"/>
    </source>
</evidence>
<dbReference type="PIRSF" id="PIRSF037903">
    <property type="entry name" value="Subtilisin_rel_GFO_2223"/>
    <property type="match status" value="1"/>
</dbReference>
<evidence type="ECO:0000256" key="1">
    <source>
        <dbReference type="ARBA" id="ARBA00011073"/>
    </source>
</evidence>
<dbReference type="Gene3D" id="3.40.50.200">
    <property type="entry name" value="Peptidase S8/S53 domain"/>
    <property type="match status" value="1"/>
</dbReference>
<feature type="active site" description="Charge relay system" evidence="6">
    <location>
        <position position="176"/>
    </location>
</feature>
<evidence type="ECO:0000256" key="6">
    <source>
        <dbReference type="PROSITE-ProRule" id="PRU01240"/>
    </source>
</evidence>
<dbReference type="Pfam" id="PF00082">
    <property type="entry name" value="Peptidase_S8"/>
    <property type="match status" value="1"/>
</dbReference>
<dbReference type="PANTHER" id="PTHR43806">
    <property type="entry name" value="PEPTIDASE S8"/>
    <property type="match status" value="1"/>
</dbReference>
<keyword evidence="11" id="KW-1185">Reference proteome</keyword>
<dbReference type="RefSeq" id="WP_188361935.1">
    <property type="nucleotide sequence ID" value="NZ_BMFG01000005.1"/>
</dbReference>
<reference evidence="10" key="2">
    <citation type="submission" date="2020-09" db="EMBL/GenBank/DDBJ databases">
        <authorList>
            <person name="Sun Q."/>
            <person name="Zhou Y."/>
        </authorList>
    </citation>
    <scope>NUCLEOTIDE SEQUENCE</scope>
    <source>
        <strain evidence="10">CGMCC 1.12506</strain>
    </source>
</reference>
<evidence type="ECO:0000256" key="2">
    <source>
        <dbReference type="ARBA" id="ARBA00022670"/>
    </source>
</evidence>
<dbReference type="InterPro" id="IPR015500">
    <property type="entry name" value="Peptidase_S8_subtilisin-rel"/>
</dbReference>
<evidence type="ECO:0000313" key="10">
    <source>
        <dbReference type="EMBL" id="GGD25860.1"/>
    </source>
</evidence>
<dbReference type="SUPFAM" id="SSF52743">
    <property type="entry name" value="Subtilisin-like"/>
    <property type="match status" value="1"/>
</dbReference>
<feature type="domain" description="Peptidase S8/S53" evidence="8">
    <location>
        <begin position="167"/>
        <end position="440"/>
    </location>
</feature>
<dbReference type="GO" id="GO:0004252">
    <property type="term" value="F:serine-type endopeptidase activity"/>
    <property type="evidence" value="ECO:0007669"/>
    <property type="project" value="UniProtKB-UniRule"/>
</dbReference>
<dbReference type="PROSITE" id="PS51892">
    <property type="entry name" value="SUBTILASE"/>
    <property type="match status" value="1"/>
</dbReference>
<keyword evidence="4 6" id="KW-0378">Hydrolase</keyword>
<dbReference type="InterPro" id="IPR000209">
    <property type="entry name" value="Peptidase_S8/S53_dom"/>
</dbReference>
<dbReference type="GO" id="GO:0006508">
    <property type="term" value="P:proteolysis"/>
    <property type="evidence" value="ECO:0007669"/>
    <property type="project" value="UniProtKB-KW"/>
</dbReference>
<evidence type="ECO:0000313" key="11">
    <source>
        <dbReference type="Proteomes" id="UP000625735"/>
    </source>
</evidence>
<protein>
    <submittedName>
        <fullName evidence="10">Peptidase S8</fullName>
    </submittedName>
</protein>
<dbReference type="EMBL" id="BMFG01000005">
    <property type="protein sequence ID" value="GGD25860.1"/>
    <property type="molecule type" value="Genomic_DNA"/>
</dbReference>
<feature type="active site" description="Charge relay system" evidence="6">
    <location>
        <position position="394"/>
    </location>
</feature>
<evidence type="ECO:0000256" key="5">
    <source>
        <dbReference type="ARBA" id="ARBA00022825"/>
    </source>
</evidence>
<feature type="active site" description="Charge relay system" evidence="6">
    <location>
        <position position="216"/>
    </location>
</feature>
<dbReference type="CDD" id="cd07493">
    <property type="entry name" value="Peptidases_S8_9"/>
    <property type="match status" value="1"/>
</dbReference>
<dbReference type="AlphaFoldDB" id="A0A916Y0Z6"/>
<dbReference type="Pfam" id="PF18962">
    <property type="entry name" value="Por_Secre_tail"/>
    <property type="match status" value="1"/>
</dbReference>
<comment type="caution">
    <text evidence="10">The sequence shown here is derived from an EMBL/GenBank/DDBJ whole genome shotgun (WGS) entry which is preliminary data.</text>
</comment>
<dbReference type="NCBIfam" id="TIGR04183">
    <property type="entry name" value="Por_Secre_tail"/>
    <property type="match status" value="1"/>
</dbReference>
<evidence type="ECO:0000259" key="8">
    <source>
        <dbReference type="Pfam" id="PF00082"/>
    </source>
</evidence>
<keyword evidence="3 7" id="KW-0732">Signal</keyword>
<dbReference type="PANTHER" id="PTHR43806:SF67">
    <property type="entry name" value="EGF-LIKE DOMAIN-CONTAINING PROTEIN"/>
    <property type="match status" value="1"/>
</dbReference>
<dbReference type="Proteomes" id="UP000625735">
    <property type="component" value="Unassembled WGS sequence"/>
</dbReference>
<evidence type="ECO:0000259" key="9">
    <source>
        <dbReference type="Pfam" id="PF18962"/>
    </source>
</evidence>
<feature type="chain" id="PRO_5037287646" evidence="7">
    <location>
        <begin position="19"/>
        <end position="537"/>
    </location>
</feature>
<reference evidence="10" key="1">
    <citation type="journal article" date="2014" name="Int. J. Syst. Evol. Microbiol.">
        <title>Complete genome sequence of Corynebacterium casei LMG S-19264T (=DSM 44701T), isolated from a smear-ripened cheese.</title>
        <authorList>
            <consortium name="US DOE Joint Genome Institute (JGI-PGF)"/>
            <person name="Walter F."/>
            <person name="Albersmeier A."/>
            <person name="Kalinowski J."/>
            <person name="Ruckert C."/>
        </authorList>
    </citation>
    <scope>NUCLEOTIDE SEQUENCE</scope>
    <source>
        <strain evidence="10">CGMCC 1.12506</strain>
    </source>
</reference>